<name>A0AAV1ZTE0_9ARAC</name>
<gene>
    <name evidence="4" type="ORF">LARSCL_LOCUS7863</name>
</gene>
<dbReference type="EMBL" id="CAXIEN010000082">
    <property type="protein sequence ID" value="CAL1275062.1"/>
    <property type="molecule type" value="Genomic_DNA"/>
</dbReference>
<comment type="caution">
    <text evidence="4">The sequence shown here is derived from an EMBL/GenBank/DDBJ whole genome shotgun (WGS) entry which is preliminary data.</text>
</comment>
<protein>
    <submittedName>
        <fullName evidence="4">Uncharacterized protein</fullName>
    </submittedName>
</protein>
<evidence type="ECO:0000256" key="2">
    <source>
        <dbReference type="SAM" id="Phobius"/>
    </source>
</evidence>
<accession>A0AAV1ZTE0</accession>
<sequence>MFGMEVPWIFAAILIVLCEFQKITAVHDCNSSESVACRTEFENLKKYQQRYQYSSDNNTLTEMCRKQLLAINCVNSFAEECLPEDEQNIFKTLIEGSDKFFDYFCIENSSLRKEYLKHAECIRTVSSQLDECTEDYVKSQKMLDSHSDPSTLKQRTCCIYFENIRCSSNATREACGEEASKLVKQLWRLLGGSYLNELCEPYLDYDSESCTPTSKSMRFRAGLVSGQRVDPPTRPNADLPREDVRECYADLEKDSAISHLLLDVTSPEKIDHFCGRISRLKQCIASNEHQLSNAENTKYLQRIRGISAFYLNVCPPGTDITRQYKGNAPCFQLIKNKILSCDSDLPDMSSYKMQNDLLSRCCALSRHRRCLLEATGENCGKPAAEVMDQILLRYFRHELDGCPSVSHDACSHKDSENHVTSDEPDKYHDEDNDTPKDDWDYHTSTDYYSTPTDNNKRDEHDSTHINSAASISSFLFSYMFVLLHFVLGK</sequence>
<reference evidence="4 5" key="1">
    <citation type="submission" date="2024-04" db="EMBL/GenBank/DDBJ databases">
        <authorList>
            <person name="Rising A."/>
            <person name="Reimegard J."/>
            <person name="Sonavane S."/>
            <person name="Akerstrom W."/>
            <person name="Nylinder S."/>
            <person name="Hedman E."/>
            <person name="Kallberg Y."/>
        </authorList>
    </citation>
    <scope>NUCLEOTIDE SEQUENCE [LARGE SCALE GENOMIC DNA]</scope>
</reference>
<feature type="transmembrane region" description="Helical" evidence="2">
    <location>
        <begin position="467"/>
        <end position="487"/>
    </location>
</feature>
<dbReference type="AlphaFoldDB" id="A0AAV1ZTE0"/>
<dbReference type="Proteomes" id="UP001497382">
    <property type="component" value="Unassembled WGS sequence"/>
</dbReference>
<evidence type="ECO:0000256" key="1">
    <source>
        <dbReference type="SAM" id="MobiDB-lite"/>
    </source>
</evidence>
<feature type="signal peptide" evidence="3">
    <location>
        <begin position="1"/>
        <end position="25"/>
    </location>
</feature>
<evidence type="ECO:0000256" key="3">
    <source>
        <dbReference type="SAM" id="SignalP"/>
    </source>
</evidence>
<feature type="compositionally biased region" description="Basic and acidic residues" evidence="1">
    <location>
        <begin position="409"/>
        <end position="442"/>
    </location>
</feature>
<feature type="chain" id="PRO_5043505892" evidence="3">
    <location>
        <begin position="26"/>
        <end position="489"/>
    </location>
</feature>
<organism evidence="4 5">
    <name type="scientific">Larinioides sclopetarius</name>
    <dbReference type="NCBI Taxonomy" id="280406"/>
    <lineage>
        <taxon>Eukaryota</taxon>
        <taxon>Metazoa</taxon>
        <taxon>Ecdysozoa</taxon>
        <taxon>Arthropoda</taxon>
        <taxon>Chelicerata</taxon>
        <taxon>Arachnida</taxon>
        <taxon>Araneae</taxon>
        <taxon>Araneomorphae</taxon>
        <taxon>Entelegynae</taxon>
        <taxon>Araneoidea</taxon>
        <taxon>Araneidae</taxon>
        <taxon>Larinioides</taxon>
    </lineage>
</organism>
<keyword evidence="2" id="KW-0812">Transmembrane</keyword>
<dbReference type="PANTHER" id="PTHR33964:SF1">
    <property type="entry name" value="RE45066P"/>
    <property type="match status" value="1"/>
</dbReference>
<dbReference type="PANTHER" id="PTHR33964">
    <property type="entry name" value="RE45066P-RELATED"/>
    <property type="match status" value="1"/>
</dbReference>
<keyword evidence="5" id="KW-1185">Reference proteome</keyword>
<evidence type="ECO:0000313" key="5">
    <source>
        <dbReference type="Proteomes" id="UP001497382"/>
    </source>
</evidence>
<keyword evidence="2" id="KW-0472">Membrane</keyword>
<keyword evidence="3" id="KW-0732">Signal</keyword>
<feature type="region of interest" description="Disordered" evidence="1">
    <location>
        <begin position="407"/>
        <end position="442"/>
    </location>
</feature>
<keyword evidence="2" id="KW-1133">Transmembrane helix</keyword>
<evidence type="ECO:0000313" key="4">
    <source>
        <dbReference type="EMBL" id="CAL1275062.1"/>
    </source>
</evidence>
<proteinExistence type="predicted"/>